<dbReference type="Proteomes" id="UP000027219">
    <property type="component" value="Unassembled WGS sequence"/>
</dbReference>
<proteinExistence type="predicted"/>
<dbReference type="RefSeq" id="WP_032550833.1">
    <property type="nucleotide sequence ID" value="NZ_JFFR01000013.1"/>
</dbReference>
<reference evidence="1 2" key="1">
    <citation type="submission" date="2014-02" db="EMBL/GenBank/DDBJ databases">
        <title>Vibrio fortis Dalian14 Genome Sequencing.</title>
        <authorList>
            <person name="Wang Y."/>
            <person name="Song L."/>
            <person name="Liu G."/>
            <person name="Ding J."/>
        </authorList>
    </citation>
    <scope>NUCLEOTIDE SEQUENCE [LARGE SCALE GENOMIC DNA]</scope>
    <source>
        <strain evidence="1 2">Dalian14</strain>
    </source>
</reference>
<name>A0A066USV0_9VIBR</name>
<dbReference type="AlphaFoldDB" id="A0A066USV0"/>
<evidence type="ECO:0000313" key="2">
    <source>
        <dbReference type="Proteomes" id="UP000027219"/>
    </source>
</evidence>
<sequence>MNKKLCLSLVTIAMLSGCKQSSDSSGNGGHDKALNELELFPVTELMSGDRRTVISPLGYPTEFKAMGIYNDGSTQEIESVAWEYSNGLRIDEHHPNIFWAYDIQENMHVSAFYSGHNAEHKVEVQPLNHIGFDVSGSPIMVVGVPSTYNANFLFNEPTLPNKRLDVTKVSQWQSNNTDVVTIRDGVATPIAKGGVTLSATFDENGKYEESEIDIEVIFFDDIDEVSLELDVGFSNPENNSQRVILQNIHEELEANLIIERSGDIFKVDVSNDVDWSVEGNCDIENGYLIVKDVGVELNDCQVSGTYSNNHIDDILEESLALTTLGKDNFSDHLIVECNDNPFYGSTDCEALLTVTKGNLSEVLHVREIAEWKTSNYLLSVDNKGTVTSTSSGQSADITAELTLLDSMNPPQGKENLMVGLPVDNIEIAIKNGSDDFEIIQGGQLALIAKSDGHDVSTLVDWHTNGSGWSVDENGLVTVKTDGDETAEIIATYKYDSNIQDIVTINKIDLLACDNSDQYGLCLHVNQDELGNDFVSNPNVLVTQSLGFSTEGEYETNGKLFALVNWGEANAWCERLSSMNFNGRGWRLPTESALTSLQRENGDMTLLGWATGWYYYWSTTVYIGTDKVTVDLATGDTDYRRTDEDFFTSYVSCINN</sequence>
<protein>
    <recommendedName>
        <fullName evidence="3">DUF1566 domain-containing protein</fullName>
    </recommendedName>
</protein>
<keyword evidence="2" id="KW-1185">Reference proteome</keyword>
<comment type="caution">
    <text evidence="1">The sequence shown here is derived from an EMBL/GenBank/DDBJ whole genome shotgun (WGS) entry which is preliminary data.</text>
</comment>
<dbReference type="EMBL" id="JFFR01000013">
    <property type="protein sequence ID" value="KDN28997.1"/>
    <property type="molecule type" value="Genomic_DNA"/>
</dbReference>
<evidence type="ECO:0008006" key="3">
    <source>
        <dbReference type="Google" id="ProtNLM"/>
    </source>
</evidence>
<organism evidence="1 2">
    <name type="scientific">Vibrio fortis</name>
    <dbReference type="NCBI Taxonomy" id="212667"/>
    <lineage>
        <taxon>Bacteria</taxon>
        <taxon>Pseudomonadati</taxon>
        <taxon>Pseudomonadota</taxon>
        <taxon>Gammaproteobacteria</taxon>
        <taxon>Vibrionales</taxon>
        <taxon>Vibrionaceae</taxon>
        <taxon>Vibrio</taxon>
    </lineage>
</organism>
<dbReference type="Gene3D" id="2.60.40.1080">
    <property type="match status" value="1"/>
</dbReference>
<dbReference type="OrthoDB" id="6192638at2"/>
<dbReference type="PROSITE" id="PS51257">
    <property type="entry name" value="PROKAR_LIPOPROTEIN"/>
    <property type="match status" value="1"/>
</dbReference>
<gene>
    <name evidence="1" type="ORF">VFDL14_22915</name>
</gene>
<evidence type="ECO:0000313" key="1">
    <source>
        <dbReference type="EMBL" id="KDN28997.1"/>
    </source>
</evidence>
<accession>A0A066USV0</accession>